<protein>
    <submittedName>
        <fullName evidence="4">Sn1-specific diacylglycerol lipase alpha</fullName>
    </submittedName>
</protein>
<feature type="transmembrane region" description="Helical" evidence="1">
    <location>
        <begin position="163"/>
        <end position="182"/>
    </location>
</feature>
<dbReference type="Pfam" id="PF01764">
    <property type="entry name" value="Lipase_3"/>
    <property type="match status" value="1"/>
</dbReference>
<name>A0A833R3Q8_9POAL</name>
<proteinExistence type="predicted"/>
<evidence type="ECO:0000313" key="5">
    <source>
        <dbReference type="Proteomes" id="UP000623129"/>
    </source>
</evidence>
<dbReference type="GO" id="GO:0006629">
    <property type="term" value="P:lipid metabolic process"/>
    <property type="evidence" value="ECO:0007669"/>
    <property type="project" value="InterPro"/>
</dbReference>
<keyword evidence="1" id="KW-1133">Transmembrane helix</keyword>
<dbReference type="EMBL" id="SWLB01000014">
    <property type="protein sequence ID" value="KAF3329438.1"/>
    <property type="molecule type" value="Genomic_DNA"/>
</dbReference>
<gene>
    <name evidence="4" type="ORF">FCM35_KLT04769</name>
</gene>
<sequence length="809" mass="89976">MYMEHHIISCSVRTNSSICSLKVSSSPVFVDLTCPKEKKELRRRPFSHYPYGHKNMLTAGPILQTLRLSTLISFSLNAAVAVLGGALLGSMPDECRRGELVSLAGAAAAAVAKIVCVIGAGVTQGVVASTIASRSIGAPVDPDRDFHLVARTRYKRWLWWTRLGLVITIVQFAMAVFLLLVVANDLSSAADKSCFSGKSWRYNSIIAFLVITWVVIVMQCISGSDVLRWRSFYASHDAAWRAHYREVFDRSIRELLCCLGRVKYMSVLEDDEVYMVARLLGDLMAYRASGTGHLELLAGLALLQKNKPTPVSYDDHCEAPYMRMKEASFFHQFAEAAYTGPLLDLGRHPFLFPCVWIYRQGTFSPWARNRRPSLEGDNCWRGHAAAFLKYVNLPPDALRKGRVRQAKRETAYFVVVLHDLKTVVIAVRGTETPEDLITDGLCKECSLTIDDLDGLINSNKMDPSIKEKLLSSFPRFGHSGIIESARELYSQIDGKPSDGDKSELKIGGCLSSLLDEGCECHGYRIRIVGHSLGGSVAAVLGIMLYGRYPNLHVYSYGPLPCLDPILAEACSQFVTSIVCNDEFSSRLSINSIMRLRVAAVRALSSDSSANISLLPNLVRKIVHIRKDGPNNQNHLGMTPVAPANSITVSENSNGQIHNRHLAHTIRGGVFLCGHAMSCVVHSNSFTESSNAQRLEHSMNPLEEVQASIANPSGVQSEEVYLPGLVVHLVRIQRGGHTNPILRSLMLFNGKHTEYKAFEVNRERFMDIVVSPYMFLDHLPWRCHYAMQKVLESQKQRHEHPDFLSEETNV</sequence>
<feature type="transmembrane region" description="Helical" evidence="1">
    <location>
        <begin position="202"/>
        <end position="221"/>
    </location>
</feature>
<dbReference type="Pfam" id="PF24057">
    <property type="entry name" value="DUF7358"/>
    <property type="match status" value="1"/>
</dbReference>
<evidence type="ECO:0000259" key="3">
    <source>
        <dbReference type="Pfam" id="PF24057"/>
    </source>
</evidence>
<feature type="domain" description="DUF7358" evidence="3">
    <location>
        <begin position="63"/>
        <end position="286"/>
    </location>
</feature>
<feature type="transmembrane region" description="Helical" evidence="1">
    <location>
        <begin position="100"/>
        <end position="122"/>
    </location>
</feature>
<dbReference type="Proteomes" id="UP000623129">
    <property type="component" value="Unassembled WGS sequence"/>
</dbReference>
<dbReference type="InterPro" id="IPR055782">
    <property type="entry name" value="DUF7358"/>
</dbReference>
<feature type="domain" description="Fungal lipase-type" evidence="2">
    <location>
        <begin position="424"/>
        <end position="581"/>
    </location>
</feature>
<comment type="caution">
    <text evidence="4">The sequence shown here is derived from an EMBL/GenBank/DDBJ whole genome shotgun (WGS) entry which is preliminary data.</text>
</comment>
<dbReference type="PANTHER" id="PTHR47030:SF4">
    <property type="entry name" value="FUNGAL LIPASE-LIKE DOMAIN-CONTAINING PROTEIN"/>
    <property type="match status" value="1"/>
</dbReference>
<organism evidence="4 5">
    <name type="scientific">Carex littledalei</name>
    <dbReference type="NCBI Taxonomy" id="544730"/>
    <lineage>
        <taxon>Eukaryota</taxon>
        <taxon>Viridiplantae</taxon>
        <taxon>Streptophyta</taxon>
        <taxon>Embryophyta</taxon>
        <taxon>Tracheophyta</taxon>
        <taxon>Spermatophyta</taxon>
        <taxon>Magnoliopsida</taxon>
        <taxon>Liliopsida</taxon>
        <taxon>Poales</taxon>
        <taxon>Cyperaceae</taxon>
        <taxon>Cyperoideae</taxon>
        <taxon>Cariceae</taxon>
        <taxon>Carex</taxon>
        <taxon>Carex subgen. Euthyceras</taxon>
    </lineage>
</organism>
<dbReference type="PANTHER" id="PTHR47030">
    <property type="entry name" value="LIPASE CLASS 3 FAMILY PROTEIN"/>
    <property type="match status" value="1"/>
</dbReference>
<evidence type="ECO:0000313" key="4">
    <source>
        <dbReference type="EMBL" id="KAF3329438.1"/>
    </source>
</evidence>
<keyword evidence="5" id="KW-1185">Reference proteome</keyword>
<dbReference type="CDD" id="cd00519">
    <property type="entry name" value="Lipase_3"/>
    <property type="match status" value="1"/>
</dbReference>
<dbReference type="SUPFAM" id="SSF53474">
    <property type="entry name" value="alpha/beta-Hydrolases"/>
    <property type="match status" value="1"/>
</dbReference>
<dbReference type="OrthoDB" id="438440at2759"/>
<dbReference type="InterPro" id="IPR029058">
    <property type="entry name" value="AB_hydrolase_fold"/>
</dbReference>
<evidence type="ECO:0000259" key="2">
    <source>
        <dbReference type="Pfam" id="PF01764"/>
    </source>
</evidence>
<dbReference type="InterPro" id="IPR002921">
    <property type="entry name" value="Fungal_lipase-type"/>
</dbReference>
<dbReference type="AlphaFoldDB" id="A0A833R3Q8"/>
<dbReference type="Gene3D" id="3.40.50.1820">
    <property type="entry name" value="alpha/beta hydrolase"/>
    <property type="match status" value="1"/>
</dbReference>
<keyword evidence="1" id="KW-0812">Transmembrane</keyword>
<accession>A0A833R3Q8</accession>
<evidence type="ECO:0000256" key="1">
    <source>
        <dbReference type="SAM" id="Phobius"/>
    </source>
</evidence>
<feature type="transmembrane region" description="Helical" evidence="1">
    <location>
        <begin position="66"/>
        <end position="88"/>
    </location>
</feature>
<reference evidence="4" key="1">
    <citation type="submission" date="2020-01" db="EMBL/GenBank/DDBJ databases">
        <title>Genome sequence of Kobresia littledalei, the first chromosome-level genome in the family Cyperaceae.</title>
        <authorList>
            <person name="Qu G."/>
        </authorList>
    </citation>
    <scope>NUCLEOTIDE SEQUENCE</scope>
    <source>
        <strain evidence="4">C.B.Clarke</strain>
        <tissue evidence="4">Leaf</tissue>
    </source>
</reference>
<keyword evidence="1" id="KW-0472">Membrane</keyword>